<feature type="non-terminal residue" evidence="1">
    <location>
        <position position="197"/>
    </location>
</feature>
<organism evidence="1 2">
    <name type="scientific">Mycena maculata</name>
    <dbReference type="NCBI Taxonomy" id="230809"/>
    <lineage>
        <taxon>Eukaryota</taxon>
        <taxon>Fungi</taxon>
        <taxon>Dikarya</taxon>
        <taxon>Basidiomycota</taxon>
        <taxon>Agaricomycotina</taxon>
        <taxon>Agaricomycetes</taxon>
        <taxon>Agaricomycetidae</taxon>
        <taxon>Agaricales</taxon>
        <taxon>Marasmiineae</taxon>
        <taxon>Mycenaceae</taxon>
        <taxon>Mycena</taxon>
    </lineage>
</organism>
<sequence>MTEKYRPPQIPSGRNGSAKLAVIDNHSQSTTVRRDQALFAQFEVILPSKFTGGRLEFRHDGYLKEIDVEKQSSFFTSIVAACTGVEQTMAAVTSGYRLTLVYDIAEPQTATPQLPAVLEAGHVRACTPQFTCVRRALISDDKALLLALRPVAEELRFSLYFAHVEVVVKTMYPVDESQTQGYGISFAQDGNSFYQEE</sequence>
<dbReference type="AlphaFoldDB" id="A0AAD7K798"/>
<gene>
    <name evidence="1" type="ORF">DFH07DRAFT_936331</name>
</gene>
<comment type="caution">
    <text evidence="1">The sequence shown here is derived from an EMBL/GenBank/DDBJ whole genome shotgun (WGS) entry which is preliminary data.</text>
</comment>
<reference evidence="1" key="1">
    <citation type="submission" date="2023-03" db="EMBL/GenBank/DDBJ databases">
        <title>Massive genome expansion in bonnet fungi (Mycena s.s.) driven by repeated elements and novel gene families across ecological guilds.</title>
        <authorList>
            <consortium name="Lawrence Berkeley National Laboratory"/>
            <person name="Harder C.B."/>
            <person name="Miyauchi S."/>
            <person name="Viragh M."/>
            <person name="Kuo A."/>
            <person name="Thoen E."/>
            <person name="Andreopoulos B."/>
            <person name="Lu D."/>
            <person name="Skrede I."/>
            <person name="Drula E."/>
            <person name="Henrissat B."/>
            <person name="Morin E."/>
            <person name="Kohler A."/>
            <person name="Barry K."/>
            <person name="LaButti K."/>
            <person name="Morin E."/>
            <person name="Salamov A."/>
            <person name="Lipzen A."/>
            <person name="Mereny Z."/>
            <person name="Hegedus B."/>
            <person name="Baldrian P."/>
            <person name="Stursova M."/>
            <person name="Weitz H."/>
            <person name="Taylor A."/>
            <person name="Grigoriev I.V."/>
            <person name="Nagy L.G."/>
            <person name="Martin F."/>
            <person name="Kauserud H."/>
        </authorList>
    </citation>
    <scope>NUCLEOTIDE SEQUENCE</scope>
    <source>
        <strain evidence="1">CBHHK188m</strain>
    </source>
</reference>
<protein>
    <submittedName>
        <fullName evidence="1">Uncharacterized protein</fullName>
    </submittedName>
</protein>
<proteinExistence type="predicted"/>
<accession>A0AAD7K798</accession>
<keyword evidence="2" id="KW-1185">Reference proteome</keyword>
<dbReference type="EMBL" id="JARJLG010000008">
    <property type="protein sequence ID" value="KAJ7778630.1"/>
    <property type="molecule type" value="Genomic_DNA"/>
</dbReference>
<name>A0AAD7K798_9AGAR</name>
<evidence type="ECO:0000313" key="1">
    <source>
        <dbReference type="EMBL" id="KAJ7778630.1"/>
    </source>
</evidence>
<dbReference type="Proteomes" id="UP001215280">
    <property type="component" value="Unassembled WGS sequence"/>
</dbReference>
<evidence type="ECO:0000313" key="2">
    <source>
        <dbReference type="Proteomes" id="UP001215280"/>
    </source>
</evidence>